<gene>
    <name evidence="1" type="ORF">C7373_1075</name>
</gene>
<protein>
    <submittedName>
        <fullName evidence="1">Uncharacterized protein</fullName>
    </submittedName>
</protein>
<dbReference type="RefSeq" id="WP_075704793.1">
    <property type="nucleotide sequence ID" value="NZ_CAUFHD010000029.1"/>
</dbReference>
<dbReference type="OrthoDB" id="9813569at2"/>
<dbReference type="GeneID" id="93230631"/>
<dbReference type="Gene3D" id="3.40.1190.20">
    <property type="match status" value="1"/>
</dbReference>
<comment type="caution">
    <text evidence="1">The sequence shown here is derived from an EMBL/GenBank/DDBJ whole genome shotgun (WGS) entry which is preliminary data.</text>
</comment>
<reference evidence="1 2" key="1">
    <citation type="submission" date="2018-04" db="EMBL/GenBank/DDBJ databases">
        <title>Genomic Encyclopedia of Type Strains, Phase IV (KMG-IV): sequencing the most valuable type-strain genomes for metagenomic binning, comparative biology and taxonomic classification.</title>
        <authorList>
            <person name="Goeker M."/>
        </authorList>
    </citation>
    <scope>NUCLEOTIDE SEQUENCE [LARGE SCALE GENOMIC DNA]</scope>
    <source>
        <strain evidence="1 2">DSM 26588</strain>
    </source>
</reference>
<organism evidence="1 2">
    <name type="scientific">Intestinimonas butyriciproducens</name>
    <dbReference type="NCBI Taxonomy" id="1297617"/>
    <lineage>
        <taxon>Bacteria</taxon>
        <taxon>Bacillati</taxon>
        <taxon>Bacillota</taxon>
        <taxon>Clostridia</taxon>
        <taxon>Eubacteriales</taxon>
        <taxon>Intestinimonas</taxon>
    </lineage>
</organism>
<dbReference type="EMBL" id="QEKK01000007">
    <property type="protein sequence ID" value="PVY48259.1"/>
    <property type="molecule type" value="Genomic_DNA"/>
</dbReference>
<evidence type="ECO:0000313" key="1">
    <source>
        <dbReference type="EMBL" id="PVY48259.1"/>
    </source>
</evidence>
<dbReference type="InterPro" id="IPR029056">
    <property type="entry name" value="Ribokinase-like"/>
</dbReference>
<dbReference type="AlphaFoldDB" id="A0A2U1BHU6"/>
<proteinExistence type="predicted"/>
<name>A0A2U1BHU6_9FIRM</name>
<evidence type="ECO:0000313" key="2">
    <source>
        <dbReference type="Proteomes" id="UP000245778"/>
    </source>
</evidence>
<sequence length="117" mass="13331">MPGIKADNTDENYSKIDPMCYKKADEKVMEKYPNVQVAGNSLREVTSACLNNWQCVMMTRNGCFVSRKHMNLEIYSFASGLIWCLMEGKPELECIDFAAAHSAMCHTIRNDWNLVIT</sequence>
<dbReference type="SUPFAM" id="SSF53613">
    <property type="entry name" value="Ribokinase-like"/>
    <property type="match status" value="1"/>
</dbReference>
<dbReference type="Proteomes" id="UP000245778">
    <property type="component" value="Unassembled WGS sequence"/>
</dbReference>
<accession>A0A2U1BHU6</accession>